<evidence type="ECO:0000256" key="2">
    <source>
        <dbReference type="ARBA" id="ARBA00022670"/>
    </source>
</evidence>
<dbReference type="SMART" id="SM00228">
    <property type="entry name" value="PDZ"/>
    <property type="match status" value="1"/>
</dbReference>
<feature type="compositionally biased region" description="Pro residues" evidence="4">
    <location>
        <begin position="94"/>
        <end position="108"/>
    </location>
</feature>
<dbReference type="HOGENOM" id="CLU_020120_3_7_11"/>
<dbReference type="STRING" id="479431.Namu_2158"/>
<accession>C8XJ71</accession>
<keyword evidence="5" id="KW-0812">Transmembrane</keyword>
<protein>
    <submittedName>
        <fullName evidence="7">Peptidase S1 and S6 chymotrypsin/Hap</fullName>
    </submittedName>
</protein>
<keyword evidence="8" id="KW-1185">Reference proteome</keyword>
<dbReference type="Pfam" id="PF13180">
    <property type="entry name" value="PDZ_2"/>
    <property type="match status" value="1"/>
</dbReference>
<evidence type="ECO:0000256" key="3">
    <source>
        <dbReference type="ARBA" id="ARBA00022801"/>
    </source>
</evidence>
<dbReference type="SUPFAM" id="SSF50494">
    <property type="entry name" value="Trypsin-like serine proteases"/>
    <property type="match status" value="1"/>
</dbReference>
<feature type="region of interest" description="Disordered" evidence="4">
    <location>
        <begin position="1"/>
        <end position="139"/>
    </location>
</feature>
<feature type="compositionally biased region" description="Pro residues" evidence="4">
    <location>
        <begin position="32"/>
        <end position="44"/>
    </location>
</feature>
<dbReference type="InterPro" id="IPR009003">
    <property type="entry name" value="Peptidase_S1_PA"/>
</dbReference>
<sequence>MGHSLTVPEKDNRSVPNGSPTNGSPSNGVRRPPAPVPSPAPDPVPAGAYARPGGVNGSFGPRPQRGPVVLGAPPVPEYLADAFGRAPGQSGIGAPPPTAEPPAEPPAQDPWRDPASGAQLGAPALTRESAPPPPAPPAQRFTLRQALFERRLRPSAIIGILVSALVIGALGAGIGVFAAGRLPAPTTDPSFELAPVSPGITREPGSVADIAAKVLPSVVSLEIRTGDVGETGSGVVIDGSGYILTNNHVVSSAATDPSATLTVIFDDAAQSRVPAVIVGRDPLTDLAVIKVDVTDATVAQIGDSNALAVGDPVIAIGSPLGLAGTVTTGIVSAKNRPVRLQGGGSDTDAVIDAIQTDAAVNPGNSGGPLVDASGAVVGINSAIRTLGGDSSGSIGLGFAIPIATAKDVAEQIIRSGSVQHSTIGVNARSATDGITDGAQVQNVQGGGPAAAAGIAEGDVITKVGDRQVGNADELIVAVRQNPVGATVPVVLLRDGRAMTVSVTLGSE</sequence>
<evidence type="ECO:0000313" key="8">
    <source>
        <dbReference type="Proteomes" id="UP000002218"/>
    </source>
</evidence>
<dbReference type="PANTHER" id="PTHR43343">
    <property type="entry name" value="PEPTIDASE S12"/>
    <property type="match status" value="1"/>
</dbReference>
<dbReference type="SUPFAM" id="SSF50156">
    <property type="entry name" value="PDZ domain-like"/>
    <property type="match status" value="1"/>
</dbReference>
<comment type="similarity">
    <text evidence="1">Belongs to the peptidase S1C family.</text>
</comment>
<dbReference type="PRINTS" id="PR00834">
    <property type="entry name" value="PROTEASES2C"/>
</dbReference>
<dbReference type="eggNOG" id="COG0265">
    <property type="taxonomic scope" value="Bacteria"/>
</dbReference>
<dbReference type="InterPro" id="IPR043504">
    <property type="entry name" value="Peptidase_S1_PA_chymotrypsin"/>
</dbReference>
<dbReference type="Gene3D" id="2.40.10.10">
    <property type="entry name" value="Trypsin-like serine proteases"/>
    <property type="match status" value="2"/>
</dbReference>
<reference evidence="7 8" key="2">
    <citation type="journal article" date="2010" name="Stand. Genomic Sci.">
        <title>Complete genome sequence of Nakamurella multipartita type strain (Y-104).</title>
        <authorList>
            <person name="Tice H."/>
            <person name="Mayilraj S."/>
            <person name="Sims D."/>
            <person name="Lapidus A."/>
            <person name="Nolan M."/>
            <person name="Lucas S."/>
            <person name="Glavina Del Rio T."/>
            <person name="Copeland A."/>
            <person name="Cheng J.F."/>
            <person name="Meincke L."/>
            <person name="Bruce D."/>
            <person name="Goodwin L."/>
            <person name="Pitluck S."/>
            <person name="Ivanova N."/>
            <person name="Mavromatis K."/>
            <person name="Ovchinnikova G."/>
            <person name="Pati A."/>
            <person name="Chen A."/>
            <person name="Palaniappan K."/>
            <person name="Land M."/>
            <person name="Hauser L."/>
            <person name="Chang Y.J."/>
            <person name="Jeffries C.D."/>
            <person name="Detter J.C."/>
            <person name="Brettin T."/>
            <person name="Rohde M."/>
            <person name="Goker M."/>
            <person name="Bristow J."/>
            <person name="Eisen J.A."/>
            <person name="Markowitz V."/>
            <person name="Hugenholtz P."/>
            <person name="Kyrpides N.C."/>
            <person name="Klenk H.P."/>
            <person name="Chen F."/>
        </authorList>
    </citation>
    <scope>NUCLEOTIDE SEQUENCE [LARGE SCALE GENOMIC DNA]</scope>
    <source>
        <strain evidence="8">ATCC 700099 / DSM 44233 / CIP 104796 / JCM 9543 / NBRC 105858 / Y-104</strain>
    </source>
</reference>
<keyword evidence="2" id="KW-0645">Protease</keyword>
<dbReference type="PROSITE" id="PS50106">
    <property type="entry name" value="PDZ"/>
    <property type="match status" value="1"/>
</dbReference>
<dbReference type="AlphaFoldDB" id="C8XJ71"/>
<reference evidence="8" key="1">
    <citation type="submission" date="2009-09" db="EMBL/GenBank/DDBJ databases">
        <title>The complete genome of Nakamurella multipartita DSM 44233.</title>
        <authorList>
            <consortium name="US DOE Joint Genome Institute (JGI-PGF)"/>
            <person name="Lucas S."/>
            <person name="Copeland A."/>
            <person name="Lapidus A."/>
            <person name="Glavina del Rio T."/>
            <person name="Dalin E."/>
            <person name="Tice H."/>
            <person name="Bruce D."/>
            <person name="Goodwin L."/>
            <person name="Pitluck S."/>
            <person name="Kyrpides N."/>
            <person name="Mavromatis K."/>
            <person name="Ivanova N."/>
            <person name="Ovchinnikova G."/>
            <person name="Sims D."/>
            <person name="Meincke L."/>
            <person name="Brettin T."/>
            <person name="Detter J.C."/>
            <person name="Han C."/>
            <person name="Larimer F."/>
            <person name="Land M."/>
            <person name="Hauser L."/>
            <person name="Markowitz V."/>
            <person name="Cheng J.-F."/>
            <person name="Hugenholtz P."/>
            <person name="Woyke T."/>
            <person name="Wu D."/>
            <person name="Klenk H.-P."/>
            <person name="Eisen J.A."/>
        </authorList>
    </citation>
    <scope>NUCLEOTIDE SEQUENCE [LARGE SCALE GENOMIC DNA]</scope>
    <source>
        <strain evidence="8">ATCC 700099 / DSM 44233 / CIP 104796 / JCM 9543 / NBRC 105858 / Y-104</strain>
    </source>
</reference>
<evidence type="ECO:0000259" key="6">
    <source>
        <dbReference type="PROSITE" id="PS50106"/>
    </source>
</evidence>
<keyword evidence="3" id="KW-0378">Hydrolase</keyword>
<dbReference type="InterPro" id="IPR001478">
    <property type="entry name" value="PDZ"/>
</dbReference>
<dbReference type="Pfam" id="PF13365">
    <property type="entry name" value="Trypsin_2"/>
    <property type="match status" value="1"/>
</dbReference>
<dbReference type="GO" id="GO:0004252">
    <property type="term" value="F:serine-type endopeptidase activity"/>
    <property type="evidence" value="ECO:0007669"/>
    <property type="project" value="InterPro"/>
</dbReference>
<keyword evidence="5" id="KW-0472">Membrane</keyword>
<dbReference type="InterPro" id="IPR036034">
    <property type="entry name" value="PDZ_sf"/>
</dbReference>
<organism evidence="7 8">
    <name type="scientific">Nakamurella multipartita (strain ATCC 700099 / DSM 44233 / CIP 104796 / JCM 9543 / NBRC 105858 / Y-104)</name>
    <name type="common">Microsphaera multipartita</name>
    <dbReference type="NCBI Taxonomy" id="479431"/>
    <lineage>
        <taxon>Bacteria</taxon>
        <taxon>Bacillati</taxon>
        <taxon>Actinomycetota</taxon>
        <taxon>Actinomycetes</taxon>
        <taxon>Nakamurellales</taxon>
        <taxon>Nakamurellaceae</taxon>
        <taxon>Nakamurella</taxon>
    </lineage>
</organism>
<evidence type="ECO:0000256" key="1">
    <source>
        <dbReference type="ARBA" id="ARBA00010541"/>
    </source>
</evidence>
<evidence type="ECO:0000256" key="5">
    <source>
        <dbReference type="SAM" id="Phobius"/>
    </source>
</evidence>
<dbReference type="MEROPS" id="S01.494"/>
<gene>
    <name evidence="7" type="ordered locus">Namu_2158</name>
</gene>
<evidence type="ECO:0000313" key="7">
    <source>
        <dbReference type="EMBL" id="ACV78536.1"/>
    </source>
</evidence>
<feature type="transmembrane region" description="Helical" evidence="5">
    <location>
        <begin position="156"/>
        <end position="180"/>
    </location>
</feature>
<dbReference type="PANTHER" id="PTHR43343:SF3">
    <property type="entry name" value="PROTEASE DO-LIKE 8, CHLOROPLASTIC"/>
    <property type="match status" value="1"/>
</dbReference>
<evidence type="ECO:0000256" key="4">
    <source>
        <dbReference type="SAM" id="MobiDB-lite"/>
    </source>
</evidence>
<dbReference type="InterPro" id="IPR051201">
    <property type="entry name" value="Chloro_Bact_Ser_Proteases"/>
</dbReference>
<dbReference type="Proteomes" id="UP000002218">
    <property type="component" value="Chromosome"/>
</dbReference>
<dbReference type="EMBL" id="CP001737">
    <property type="protein sequence ID" value="ACV78536.1"/>
    <property type="molecule type" value="Genomic_DNA"/>
</dbReference>
<proteinExistence type="inferred from homology"/>
<dbReference type="FunCoup" id="C8XJ71">
    <property type="interactions" value="326"/>
</dbReference>
<name>C8XJ71_NAKMY</name>
<dbReference type="GO" id="GO:0006508">
    <property type="term" value="P:proteolysis"/>
    <property type="evidence" value="ECO:0007669"/>
    <property type="project" value="UniProtKB-KW"/>
</dbReference>
<dbReference type="InterPro" id="IPR001940">
    <property type="entry name" value="Peptidase_S1C"/>
</dbReference>
<feature type="compositionally biased region" description="Polar residues" evidence="4">
    <location>
        <begin position="14"/>
        <end position="27"/>
    </location>
</feature>
<dbReference type="InParanoid" id="C8XJ71"/>
<dbReference type="Gene3D" id="2.30.42.10">
    <property type="match status" value="1"/>
</dbReference>
<feature type="domain" description="PDZ" evidence="6">
    <location>
        <begin position="407"/>
        <end position="495"/>
    </location>
</feature>
<keyword evidence="5" id="KW-1133">Transmembrane helix</keyword>
<dbReference type="KEGG" id="nml:Namu_2158"/>